<evidence type="ECO:0000313" key="2">
    <source>
        <dbReference type="EMBL" id="GEN45720.1"/>
    </source>
</evidence>
<dbReference type="SUPFAM" id="SSF81301">
    <property type="entry name" value="Nucleotidyltransferase"/>
    <property type="match status" value="1"/>
</dbReference>
<proteinExistence type="predicted"/>
<comment type="caution">
    <text evidence="2">The sequence shown here is derived from an EMBL/GenBank/DDBJ whole genome shotgun (WGS) entry which is preliminary data.</text>
</comment>
<dbReference type="Pfam" id="PF01909">
    <property type="entry name" value="NTP_transf_2"/>
    <property type="match status" value="1"/>
</dbReference>
<evidence type="ECO:0000313" key="3">
    <source>
        <dbReference type="Proteomes" id="UP000321440"/>
    </source>
</evidence>
<dbReference type="Gene3D" id="3.30.460.10">
    <property type="entry name" value="Beta Polymerase, domain 2"/>
    <property type="match status" value="1"/>
</dbReference>
<dbReference type="AlphaFoldDB" id="A0A511W3R9"/>
<dbReference type="EMBL" id="BJYA01000010">
    <property type="protein sequence ID" value="GEN45720.1"/>
    <property type="molecule type" value="Genomic_DNA"/>
</dbReference>
<organism evidence="2 3">
    <name type="scientific">Alkalibacillus haloalkaliphilus</name>
    <dbReference type="NCBI Taxonomy" id="94136"/>
    <lineage>
        <taxon>Bacteria</taxon>
        <taxon>Bacillati</taxon>
        <taxon>Bacillota</taxon>
        <taxon>Bacilli</taxon>
        <taxon>Bacillales</taxon>
        <taxon>Bacillaceae</taxon>
        <taxon>Alkalibacillus</taxon>
    </lineage>
</organism>
<feature type="domain" description="Polymerase nucleotidyl transferase" evidence="1">
    <location>
        <begin position="14"/>
        <end position="67"/>
    </location>
</feature>
<dbReference type="OrthoDB" id="43980at2"/>
<protein>
    <submittedName>
        <fullName evidence="2">Nucleotidyltransferase</fullName>
    </submittedName>
</protein>
<dbReference type="InterPro" id="IPR043519">
    <property type="entry name" value="NT_sf"/>
</dbReference>
<keyword evidence="2" id="KW-0808">Transferase</keyword>
<accession>A0A511W3R9</accession>
<dbReference type="InterPro" id="IPR002934">
    <property type="entry name" value="Polymerase_NTP_transf_dom"/>
</dbReference>
<keyword evidence="3" id="KW-1185">Reference proteome</keyword>
<dbReference type="RefSeq" id="WP_146815896.1">
    <property type="nucleotide sequence ID" value="NZ_BJYA01000010.1"/>
</dbReference>
<name>A0A511W3R9_9BACI</name>
<dbReference type="Proteomes" id="UP000321440">
    <property type="component" value="Unassembled WGS sequence"/>
</dbReference>
<dbReference type="GO" id="GO:0016779">
    <property type="term" value="F:nucleotidyltransferase activity"/>
    <property type="evidence" value="ECO:0007669"/>
    <property type="project" value="InterPro"/>
</dbReference>
<dbReference type="CDD" id="cd05403">
    <property type="entry name" value="NT_KNTase_like"/>
    <property type="match status" value="1"/>
</dbReference>
<reference evidence="2 3" key="1">
    <citation type="submission" date="2019-07" db="EMBL/GenBank/DDBJ databases">
        <title>Whole genome shotgun sequence of Alkalibacillus haloalkaliphilus NBRC 103110.</title>
        <authorList>
            <person name="Hosoyama A."/>
            <person name="Uohara A."/>
            <person name="Ohji S."/>
            <person name="Ichikawa N."/>
        </authorList>
    </citation>
    <scope>NUCLEOTIDE SEQUENCE [LARGE SCALE GENOMIC DNA]</scope>
    <source>
        <strain evidence="2 3">NBRC 103110</strain>
    </source>
</reference>
<gene>
    <name evidence="2" type="ORF">AHA02nite_14960</name>
</gene>
<sequence>MSNKLDPMIAAQKFVEEHFQGCEGALLAGSVVRGEATSTSDLDLVIFGRHLESSYRESLIKYDWNIEVFAHNLQSYKTYFESDCKRARPSLPRMVVEGVVLKDNGVIPGIKSEAASLLNKGPEPWPKETIDFKRYFITDVLDDLIGCQNRAEGIFITNELANLLSEFVLRTNNQWVGNSKWIIRSLRQFDHKLAERFVVALDQYYKSENKGPLVQLTDKILKPYGGRLFAGFSLGKN</sequence>
<evidence type="ECO:0000259" key="1">
    <source>
        <dbReference type="Pfam" id="PF01909"/>
    </source>
</evidence>